<dbReference type="Gene3D" id="3.90.1410.10">
    <property type="entry name" value="set domain protein methyltransferase, domain 1"/>
    <property type="match status" value="1"/>
</dbReference>
<keyword evidence="1" id="KW-1133">Transmembrane helix</keyword>
<accession>A0A7S0VPY8</accession>
<dbReference type="InterPro" id="IPR046341">
    <property type="entry name" value="SET_dom_sf"/>
</dbReference>
<dbReference type="SUPFAM" id="SSF82199">
    <property type="entry name" value="SET domain"/>
    <property type="match status" value="1"/>
</dbReference>
<sequence length="476" mass="53405">MAARRRPQAAGSLPVFEEESARKNKGVFLYSSMSRMVGGDMSLTAIYLGIMSVVIFYAASYRCCLFPPLPSCAARGRACARREWLLGAIGVARSCGTRSLYGRFEVPDESGHYPVVDPEDCGSDAEKVLNVFEWSQKHGAYIHPNVTTGLFDLEGNKVRGLMAKGDIAFQEKVFMMPSNLLLNLGMVRSDPVMGRVYNETNAMHDGLGGLAVFLMRESMNKSSFWRPYICSLPSYVPLPIFFSEKKLQRVKKSLPEDQWSNLDNLMDSRRDTIELKFTSIMPALFRKYPDLFPIKDYSYPRFAWACSIIMSRTWGKKFQDAVLQKKTGNITTQVQTLVPAADMPNHLPTAFQARTLPSGTLFLVAHKNLTRGDQVYISYGPKCNAEFLAHYGFVPYNNTGVKCKHGFGFGNATFEGGSVLTDDGKNASITADERVREWRKKWRSHFAKFYTMLNRASKEQELQGGRWKQGAPGAPP</sequence>
<organism evidence="2">
    <name type="scientific">Hemiselmis tepida</name>
    <dbReference type="NCBI Taxonomy" id="464990"/>
    <lineage>
        <taxon>Eukaryota</taxon>
        <taxon>Cryptophyceae</taxon>
        <taxon>Cryptomonadales</taxon>
        <taxon>Hemiselmidaceae</taxon>
        <taxon>Hemiselmis</taxon>
    </lineage>
</organism>
<evidence type="ECO:0000313" key="2">
    <source>
        <dbReference type="EMBL" id="CAD8795006.1"/>
    </source>
</evidence>
<evidence type="ECO:0000256" key="1">
    <source>
        <dbReference type="SAM" id="Phobius"/>
    </source>
</evidence>
<dbReference type="AlphaFoldDB" id="A0A7S0VPY8"/>
<proteinExistence type="predicted"/>
<reference evidence="2" key="1">
    <citation type="submission" date="2021-01" db="EMBL/GenBank/DDBJ databases">
        <authorList>
            <person name="Corre E."/>
            <person name="Pelletier E."/>
            <person name="Niang G."/>
            <person name="Scheremetjew M."/>
            <person name="Finn R."/>
            <person name="Kale V."/>
            <person name="Holt S."/>
            <person name="Cochrane G."/>
            <person name="Meng A."/>
            <person name="Brown T."/>
            <person name="Cohen L."/>
        </authorList>
    </citation>
    <scope>NUCLEOTIDE SEQUENCE</scope>
    <source>
        <strain evidence="2">CCMP443</strain>
    </source>
</reference>
<keyword evidence="1" id="KW-0812">Transmembrane</keyword>
<dbReference type="GO" id="GO:0016279">
    <property type="term" value="F:protein-lysine N-methyltransferase activity"/>
    <property type="evidence" value="ECO:0007669"/>
    <property type="project" value="TreeGrafter"/>
</dbReference>
<dbReference type="PANTHER" id="PTHR13271">
    <property type="entry name" value="UNCHARACTERIZED PUTATIVE METHYLTRANSFERASE"/>
    <property type="match status" value="1"/>
</dbReference>
<dbReference type="EMBL" id="HBFN01014983">
    <property type="protein sequence ID" value="CAD8795006.1"/>
    <property type="molecule type" value="Transcribed_RNA"/>
</dbReference>
<dbReference type="InterPro" id="IPR050600">
    <property type="entry name" value="SETD3_SETD6_MTase"/>
</dbReference>
<protein>
    <recommendedName>
        <fullName evidence="3">SET domain-containing protein</fullName>
    </recommendedName>
</protein>
<evidence type="ECO:0008006" key="3">
    <source>
        <dbReference type="Google" id="ProtNLM"/>
    </source>
</evidence>
<name>A0A7S0VPY8_9CRYP</name>
<gene>
    <name evidence="2" type="ORF">HTEP1355_LOCUS8645</name>
</gene>
<feature type="transmembrane region" description="Helical" evidence="1">
    <location>
        <begin position="41"/>
        <end position="59"/>
    </location>
</feature>
<dbReference type="PANTHER" id="PTHR13271:SF151">
    <property type="entry name" value="SET DOMAIN-CONTAINING PROTEIN 4"/>
    <property type="match status" value="1"/>
</dbReference>
<dbReference type="CDD" id="cd10527">
    <property type="entry name" value="SET_LSMT"/>
    <property type="match status" value="1"/>
</dbReference>
<keyword evidence="1" id="KW-0472">Membrane</keyword>